<dbReference type="AlphaFoldDB" id="A0A657LVX1"/>
<reference evidence="1 2" key="1">
    <citation type="submission" date="2016-02" db="EMBL/GenBank/DDBJ databases">
        <title>Genome sequencing of a beta-galactosidase producing bacteria Rhizobium sp. 59.</title>
        <authorList>
            <person name="Wang D."/>
            <person name="Kot W."/>
            <person name="Qin Y."/>
            <person name="Hansen L."/>
            <person name="Naqvi K."/>
            <person name="Rensing C."/>
        </authorList>
    </citation>
    <scope>NUCLEOTIDE SEQUENCE [LARGE SCALE GENOMIC DNA]</scope>
    <source>
        <strain evidence="1 2">59</strain>
    </source>
</reference>
<evidence type="ECO:0000313" key="2">
    <source>
        <dbReference type="Proteomes" id="UP000182661"/>
    </source>
</evidence>
<accession>A0A657LVX1</accession>
<name>A0A657LVX1_9HYPH</name>
<dbReference type="Proteomes" id="UP000182661">
    <property type="component" value="Unassembled WGS sequence"/>
</dbReference>
<evidence type="ECO:0000313" key="1">
    <source>
        <dbReference type="EMBL" id="OJF99623.1"/>
    </source>
</evidence>
<dbReference type="EMBL" id="LSRP01000063">
    <property type="protein sequence ID" value="OJF99623.1"/>
    <property type="molecule type" value="Genomic_DNA"/>
</dbReference>
<keyword evidence="2" id="KW-1185">Reference proteome</keyword>
<comment type="caution">
    <text evidence="1">The sequence shown here is derived from an EMBL/GenBank/DDBJ whole genome shotgun (WGS) entry which is preliminary data.</text>
</comment>
<proteinExistence type="predicted"/>
<gene>
    <name evidence="1" type="ORF">AX760_25725</name>
</gene>
<sequence length="63" mass="7481">MHMVALYTVFYNFCRIHKTLRVTPAMEANLTDHVWDMEEIIAIMDERAPRPGRPKTYKKKISD</sequence>
<dbReference type="OrthoDB" id="7197613at2"/>
<organism evidence="1 2">
    <name type="scientific">Pararhizobium antarcticum</name>
    <dbReference type="NCBI Taxonomy" id="1798805"/>
    <lineage>
        <taxon>Bacteria</taxon>
        <taxon>Pseudomonadati</taxon>
        <taxon>Pseudomonadota</taxon>
        <taxon>Alphaproteobacteria</taxon>
        <taxon>Hyphomicrobiales</taxon>
        <taxon>Rhizobiaceae</taxon>
        <taxon>Rhizobium/Agrobacterium group</taxon>
        <taxon>Pararhizobium</taxon>
    </lineage>
</organism>
<protein>
    <submittedName>
        <fullName evidence="1">Uncharacterized protein</fullName>
    </submittedName>
</protein>